<organism evidence="1 2">
    <name type="scientific">Cyanidium caldarium</name>
    <name type="common">Red alga</name>
    <dbReference type="NCBI Taxonomy" id="2771"/>
    <lineage>
        <taxon>Eukaryota</taxon>
        <taxon>Rhodophyta</taxon>
        <taxon>Bangiophyceae</taxon>
        <taxon>Cyanidiales</taxon>
        <taxon>Cyanidiaceae</taxon>
        <taxon>Cyanidium</taxon>
    </lineage>
</organism>
<dbReference type="Gene3D" id="2.60.120.620">
    <property type="entry name" value="q2cbj1_9rhob like domain"/>
    <property type="match status" value="1"/>
</dbReference>
<evidence type="ECO:0008006" key="3">
    <source>
        <dbReference type="Google" id="ProtNLM"/>
    </source>
</evidence>
<keyword evidence="2" id="KW-1185">Reference proteome</keyword>
<name>A0AAV9ITQ6_CYACA</name>
<protein>
    <recommendedName>
        <fullName evidence="3">JmjC domain-containing protein</fullName>
    </recommendedName>
</protein>
<dbReference type="SUPFAM" id="SSF51197">
    <property type="entry name" value="Clavaminate synthase-like"/>
    <property type="match status" value="1"/>
</dbReference>
<dbReference type="AlphaFoldDB" id="A0AAV9ITQ6"/>
<evidence type="ECO:0000313" key="1">
    <source>
        <dbReference type="EMBL" id="KAK4535663.1"/>
    </source>
</evidence>
<reference evidence="1 2" key="1">
    <citation type="submission" date="2022-07" db="EMBL/GenBank/DDBJ databases">
        <title>Genome-wide signatures of adaptation to extreme environments.</title>
        <authorList>
            <person name="Cho C.H."/>
            <person name="Yoon H.S."/>
        </authorList>
    </citation>
    <scope>NUCLEOTIDE SEQUENCE [LARGE SCALE GENOMIC DNA]</scope>
    <source>
        <strain evidence="1 2">DBV 063 E5</strain>
    </source>
</reference>
<evidence type="ECO:0000313" key="2">
    <source>
        <dbReference type="Proteomes" id="UP001301350"/>
    </source>
</evidence>
<dbReference type="Proteomes" id="UP001301350">
    <property type="component" value="Unassembled WGS sequence"/>
</dbReference>
<proteinExistence type="predicted"/>
<sequence>MQRELGSPQRWARQCGCVLPGWVSPVSSCDDRAPRLGHYIRRQRIGAGQYAEVERLFVQRLAPLAAAVLRRYFGCDLERHVHLYNEQWIAKPSGGGSLETAFNIHRDRDYDAADKVCERPGSVALWMPLLQAVSRHNGAMCLVPKHAEPQFLQFIEAHGGSAMQPDALANATLATALLTAPDAPVAASGAQLLTLQPGDVVVFPDDRWHWSLPNRCARSGVDYLDPFSSRTAWMVQFSAAPVCSRRRQGAAAALAIPVSLGDAHGALASSRVRRRNTTCIRRHSRIGTAGNPAYTAPPSTLRVSTLLAATSTLSPTSI</sequence>
<comment type="caution">
    <text evidence="1">The sequence shown here is derived from an EMBL/GenBank/DDBJ whole genome shotgun (WGS) entry which is preliminary data.</text>
</comment>
<dbReference type="EMBL" id="JANCYW010000005">
    <property type="protein sequence ID" value="KAK4535663.1"/>
    <property type="molecule type" value="Genomic_DNA"/>
</dbReference>
<gene>
    <name evidence="1" type="ORF">CDCA_CDCA05G1688</name>
</gene>
<dbReference type="InterPro" id="IPR008775">
    <property type="entry name" value="Phytyl_CoA_dOase-like"/>
</dbReference>
<dbReference type="Pfam" id="PF05721">
    <property type="entry name" value="PhyH"/>
    <property type="match status" value="1"/>
</dbReference>
<accession>A0AAV9ITQ6</accession>